<dbReference type="SUPFAM" id="SSF141868">
    <property type="entry name" value="EAL domain-like"/>
    <property type="match status" value="1"/>
</dbReference>
<dbReference type="InterPro" id="IPR035965">
    <property type="entry name" value="PAS-like_dom_sf"/>
</dbReference>
<dbReference type="CDD" id="cd00130">
    <property type="entry name" value="PAS"/>
    <property type="match status" value="2"/>
</dbReference>
<dbReference type="NCBIfam" id="TIGR00254">
    <property type="entry name" value="GGDEF"/>
    <property type="match status" value="1"/>
</dbReference>
<feature type="domain" description="PAC" evidence="4">
    <location>
        <begin position="416"/>
        <end position="467"/>
    </location>
</feature>
<dbReference type="PROSITE" id="PS50113">
    <property type="entry name" value="PAC"/>
    <property type="match status" value="1"/>
</dbReference>
<dbReference type="PANTHER" id="PTHR44757:SF2">
    <property type="entry name" value="BIOFILM ARCHITECTURE MAINTENANCE PROTEIN MBAA"/>
    <property type="match status" value="1"/>
</dbReference>
<dbReference type="InterPro" id="IPR013656">
    <property type="entry name" value="PAS_4"/>
</dbReference>
<dbReference type="SUPFAM" id="SSF55785">
    <property type="entry name" value="PYP-like sensor domain (PAS domain)"/>
    <property type="match status" value="3"/>
</dbReference>
<dbReference type="Pfam" id="PF00990">
    <property type="entry name" value="GGDEF"/>
    <property type="match status" value="1"/>
</dbReference>
<dbReference type="Proteomes" id="UP001431010">
    <property type="component" value="Chromosome"/>
</dbReference>
<evidence type="ECO:0000259" key="4">
    <source>
        <dbReference type="PROSITE" id="PS50113"/>
    </source>
</evidence>
<dbReference type="PROSITE" id="PS50887">
    <property type="entry name" value="GGDEF"/>
    <property type="match status" value="1"/>
</dbReference>
<accession>A0ABY3R1X5</accession>
<keyword evidence="1" id="KW-0472">Membrane</keyword>
<feature type="domain" description="PAS" evidence="3">
    <location>
        <begin position="95"/>
        <end position="137"/>
    </location>
</feature>
<keyword evidence="1" id="KW-0812">Transmembrane</keyword>
<dbReference type="SMART" id="SM00052">
    <property type="entry name" value="EAL"/>
    <property type="match status" value="1"/>
</dbReference>
<dbReference type="Pfam" id="PF08448">
    <property type="entry name" value="PAS_4"/>
    <property type="match status" value="2"/>
</dbReference>
<dbReference type="Pfam" id="PF00563">
    <property type="entry name" value="EAL"/>
    <property type="match status" value="1"/>
</dbReference>
<evidence type="ECO:0000259" key="5">
    <source>
        <dbReference type="PROSITE" id="PS50883"/>
    </source>
</evidence>
<evidence type="ECO:0000259" key="6">
    <source>
        <dbReference type="PROSITE" id="PS50887"/>
    </source>
</evidence>
<dbReference type="SUPFAM" id="SSF55073">
    <property type="entry name" value="Nucleotide cyclase"/>
    <property type="match status" value="1"/>
</dbReference>
<dbReference type="Pfam" id="PF12860">
    <property type="entry name" value="PAS_7"/>
    <property type="match status" value="1"/>
</dbReference>
<dbReference type="NCBIfam" id="TIGR00229">
    <property type="entry name" value="sensory_box"/>
    <property type="match status" value="2"/>
</dbReference>
<feature type="domain" description="GGDEF" evidence="6">
    <location>
        <begin position="499"/>
        <end position="630"/>
    </location>
</feature>
<dbReference type="CDD" id="cd01948">
    <property type="entry name" value="EAL"/>
    <property type="match status" value="1"/>
</dbReference>
<dbReference type="PANTHER" id="PTHR44757">
    <property type="entry name" value="DIGUANYLATE CYCLASE DGCP"/>
    <property type="match status" value="1"/>
</dbReference>
<dbReference type="InterPro" id="IPR029787">
    <property type="entry name" value="Nucleotide_cyclase"/>
</dbReference>
<dbReference type="InterPro" id="IPR052155">
    <property type="entry name" value="Biofilm_reg_signaling"/>
</dbReference>
<dbReference type="InterPro" id="IPR000160">
    <property type="entry name" value="GGDEF_dom"/>
</dbReference>
<feature type="chain" id="PRO_5047350537" evidence="2">
    <location>
        <begin position="42"/>
        <end position="904"/>
    </location>
</feature>
<dbReference type="EMBL" id="CP088156">
    <property type="protein sequence ID" value="UFZ01366.1"/>
    <property type="molecule type" value="Genomic_DNA"/>
</dbReference>
<keyword evidence="2" id="KW-0732">Signal</keyword>
<evidence type="ECO:0000313" key="8">
    <source>
        <dbReference type="Proteomes" id="UP001431010"/>
    </source>
</evidence>
<reference evidence="7" key="1">
    <citation type="journal article" date="2024" name="Antonie Van Leeuwenhoek">
        <title>Bradyrhizobium ontarionense sp. nov., a novel bacterial symbiont isolated from Aeschynomene indica (Indian jointvetch), harbours photosynthesis, nitrogen fixation and nitrous oxide (N2O) reductase genes.</title>
        <authorList>
            <person name="Bromfield E.S.P."/>
            <person name="Cloutier S."/>
        </authorList>
    </citation>
    <scope>NUCLEOTIDE SEQUENCE</scope>
    <source>
        <strain evidence="7">A19</strain>
    </source>
</reference>
<dbReference type="InterPro" id="IPR000014">
    <property type="entry name" value="PAS"/>
</dbReference>
<feature type="transmembrane region" description="Helical" evidence="1">
    <location>
        <begin position="60"/>
        <end position="85"/>
    </location>
</feature>
<gene>
    <name evidence="7" type="ORF">LQG66_18705</name>
</gene>
<sequence>MAGKNWQASGRNAFPARVVAASMAVLAAALSTSAWSTPAWAVPSDFSTSSYVGSVEPDVLWMVVIGGIVVCAFLASVVIWIHSALRRTKGAQLRRNAFISSALNNLSQGLMLTDAANRVVFYNRRFLEIYGMTRADIPPGCTGRDLLELRRQRGLLDLTVEDYARQAREPEGSLTELPGGRAVRAKIFRLPNGGSIGIHEDCTVQRRLEDELASTKQFLESVVDQVPVCVAAKNIDDGRYIFANRAFEQFSRVPRDQIIGMRPSDLFGEETAADIAIADREAMLAPGTTYRSELVVQRGDEKRILEAHRVVARNDKNEPQFLIALFDDATERRSLSRELENTKKFLELVVDNIPVSLIVESVGDGRYLLANRSAEIILNRKREDATGLTAADIFNPREARLIIARDEAAIKKRSLLTEEHPISTKDGLRLFLTRRVTVLGEQGEPQYLIKTYEDVTDRRQTESRMAHMAYHDGLTDLPNRAAFHQALSQMIEACQDTDEEFAVLNVDLKGLKDVNDVFGHAIGDKLLIEVARRVHAVARGGVVARLSGDEFGLIIDGKQPEAGRALAEQLAAAIAVDFQIDGKSIRTALTTGISVFPQNGSDPASLLANAGAALFRAKAKSRGSITFYEPEMDQQIRDRRVLHQELSVAIKHGELSLYFQPQANSGRTVDASEITGFEALARWQHPVRGFVPPSDFIPLAEESGLIVEMGEWILREACREAASWPKPLQVAVNLSPAQFVHGDLVGLVHSILLETGLSPGRLELEITEGVLIEDFDRGVALLRRLKALGVRVSMDDFGSGYSSLSYLQAFPFDKIKIDRAFVMNLGRNPQSAAIIRAVIGLGHGMNMSIVAEGVETQEQLGFLAEQGCDSVQGYLLGKPLPIAKYDGVVGRAHDDVVDTVRKTG</sequence>
<keyword evidence="1" id="KW-1133">Transmembrane helix</keyword>
<evidence type="ECO:0000313" key="7">
    <source>
        <dbReference type="EMBL" id="UFZ01366.1"/>
    </source>
</evidence>
<feature type="signal peptide" evidence="2">
    <location>
        <begin position="1"/>
        <end position="41"/>
    </location>
</feature>
<dbReference type="InterPro" id="IPR035919">
    <property type="entry name" value="EAL_sf"/>
</dbReference>
<keyword evidence="8" id="KW-1185">Reference proteome</keyword>
<dbReference type="SMART" id="SM00267">
    <property type="entry name" value="GGDEF"/>
    <property type="match status" value="1"/>
</dbReference>
<dbReference type="Gene3D" id="3.30.450.20">
    <property type="entry name" value="PAS domain"/>
    <property type="match status" value="3"/>
</dbReference>
<dbReference type="InterPro" id="IPR043128">
    <property type="entry name" value="Rev_trsase/Diguanyl_cyclase"/>
</dbReference>
<organism evidence="7 8">
    <name type="scientific">Bradyrhizobium ontarionense</name>
    <dbReference type="NCBI Taxonomy" id="2898149"/>
    <lineage>
        <taxon>Bacteria</taxon>
        <taxon>Pseudomonadati</taxon>
        <taxon>Pseudomonadota</taxon>
        <taxon>Alphaproteobacteria</taxon>
        <taxon>Hyphomicrobiales</taxon>
        <taxon>Nitrobacteraceae</taxon>
        <taxon>Bradyrhizobium</taxon>
    </lineage>
</organism>
<dbReference type="SMART" id="SM00091">
    <property type="entry name" value="PAS"/>
    <property type="match status" value="3"/>
</dbReference>
<evidence type="ECO:0000256" key="1">
    <source>
        <dbReference type="SAM" id="Phobius"/>
    </source>
</evidence>
<dbReference type="InterPro" id="IPR001633">
    <property type="entry name" value="EAL_dom"/>
</dbReference>
<dbReference type="Gene3D" id="3.20.20.450">
    <property type="entry name" value="EAL domain"/>
    <property type="match status" value="1"/>
</dbReference>
<evidence type="ECO:0000259" key="3">
    <source>
        <dbReference type="PROSITE" id="PS50112"/>
    </source>
</evidence>
<feature type="domain" description="EAL" evidence="5">
    <location>
        <begin position="639"/>
        <end position="893"/>
    </location>
</feature>
<dbReference type="Gene3D" id="3.30.70.270">
    <property type="match status" value="1"/>
</dbReference>
<name>A0ABY3R1X5_9BRAD</name>
<evidence type="ECO:0000256" key="2">
    <source>
        <dbReference type="SAM" id="SignalP"/>
    </source>
</evidence>
<protein>
    <submittedName>
        <fullName evidence="7">EAL domain-containing protein</fullName>
    </submittedName>
</protein>
<proteinExistence type="predicted"/>
<dbReference type="InterPro" id="IPR000700">
    <property type="entry name" value="PAS-assoc_C"/>
</dbReference>
<dbReference type="RefSeq" id="WP_231317165.1">
    <property type="nucleotide sequence ID" value="NZ_CP088156.1"/>
</dbReference>
<dbReference type="CDD" id="cd01949">
    <property type="entry name" value="GGDEF"/>
    <property type="match status" value="1"/>
</dbReference>
<dbReference type="PROSITE" id="PS50883">
    <property type="entry name" value="EAL"/>
    <property type="match status" value="1"/>
</dbReference>
<dbReference type="PROSITE" id="PS50112">
    <property type="entry name" value="PAS"/>
    <property type="match status" value="1"/>
</dbReference>